<keyword evidence="1" id="KW-0175">Coiled coil</keyword>
<protein>
    <submittedName>
        <fullName evidence="2">Uncharacterized protein</fullName>
    </submittedName>
</protein>
<gene>
    <name evidence="2" type="ORF">HMF3257_19435</name>
</gene>
<reference evidence="2 3" key="1">
    <citation type="submission" date="2018-06" db="EMBL/GenBank/DDBJ databases">
        <title>Spirosoma sp. HMF3257 Genome sequencing and assembly.</title>
        <authorList>
            <person name="Kang H."/>
            <person name="Cha I."/>
            <person name="Kim H."/>
            <person name="Kang J."/>
            <person name="Joh K."/>
        </authorList>
    </citation>
    <scope>NUCLEOTIDE SEQUENCE [LARGE SCALE GENOMIC DNA]</scope>
    <source>
        <strain evidence="2 3">HMF3257</strain>
    </source>
</reference>
<name>A0A327NN23_9BACT</name>
<proteinExistence type="predicted"/>
<sequence length="60" mass="6927">MRAGVDLVKMNATLLKKVEELTLYGIEQDSRATKQEVINQQLRSEVDELKQLVNQLLEKK</sequence>
<evidence type="ECO:0000313" key="2">
    <source>
        <dbReference type="EMBL" id="RAI75789.1"/>
    </source>
</evidence>
<dbReference type="AlphaFoldDB" id="A0A327NN23"/>
<dbReference type="EMBL" id="QLII01000001">
    <property type="protein sequence ID" value="RAI75789.1"/>
    <property type="molecule type" value="Genomic_DNA"/>
</dbReference>
<keyword evidence="3" id="KW-1185">Reference proteome</keyword>
<accession>A0A327NN23</accession>
<evidence type="ECO:0000313" key="3">
    <source>
        <dbReference type="Proteomes" id="UP000249016"/>
    </source>
</evidence>
<organism evidence="2 3">
    <name type="scientific">Spirosoma telluris</name>
    <dbReference type="NCBI Taxonomy" id="2183553"/>
    <lineage>
        <taxon>Bacteria</taxon>
        <taxon>Pseudomonadati</taxon>
        <taxon>Bacteroidota</taxon>
        <taxon>Cytophagia</taxon>
        <taxon>Cytophagales</taxon>
        <taxon>Cytophagaceae</taxon>
        <taxon>Spirosoma</taxon>
    </lineage>
</organism>
<dbReference type="Proteomes" id="UP000249016">
    <property type="component" value="Unassembled WGS sequence"/>
</dbReference>
<feature type="coiled-coil region" evidence="1">
    <location>
        <begin position="32"/>
        <end position="59"/>
    </location>
</feature>
<comment type="caution">
    <text evidence="2">The sequence shown here is derived from an EMBL/GenBank/DDBJ whole genome shotgun (WGS) entry which is preliminary data.</text>
</comment>
<evidence type="ECO:0000256" key="1">
    <source>
        <dbReference type="SAM" id="Coils"/>
    </source>
</evidence>